<dbReference type="Proteomes" id="UP000886808">
    <property type="component" value="Unassembled WGS sequence"/>
</dbReference>
<dbReference type="Pfam" id="PF01248">
    <property type="entry name" value="Ribosomal_L7Ae"/>
    <property type="match status" value="1"/>
</dbReference>
<evidence type="ECO:0000259" key="2">
    <source>
        <dbReference type="Pfam" id="PF01248"/>
    </source>
</evidence>
<comment type="caution">
    <text evidence="3">The sequence shown here is derived from an EMBL/GenBank/DDBJ whole genome shotgun (WGS) entry which is preliminary data.</text>
</comment>
<organism evidence="3 4">
    <name type="scientific">Candidatus Butyricicoccus avistercoris</name>
    <dbReference type="NCBI Taxonomy" id="2838518"/>
    <lineage>
        <taxon>Bacteria</taxon>
        <taxon>Bacillati</taxon>
        <taxon>Bacillota</taxon>
        <taxon>Clostridia</taxon>
        <taxon>Eubacteriales</taxon>
        <taxon>Butyricicoccaceae</taxon>
        <taxon>Butyricicoccus</taxon>
    </lineage>
</organism>
<evidence type="ECO:0000256" key="1">
    <source>
        <dbReference type="SAM" id="MobiDB-lite"/>
    </source>
</evidence>
<protein>
    <submittedName>
        <fullName evidence="3">Ribosomal L7Ae/L30e/S12e/Gadd45 family protein</fullName>
    </submittedName>
</protein>
<name>A0A9D1TIS6_9FIRM</name>
<accession>A0A9D1TIS6</accession>
<reference evidence="3" key="1">
    <citation type="journal article" date="2021" name="PeerJ">
        <title>Extensive microbial diversity within the chicken gut microbiome revealed by metagenomics and culture.</title>
        <authorList>
            <person name="Gilroy R."/>
            <person name="Ravi A."/>
            <person name="Getino M."/>
            <person name="Pursley I."/>
            <person name="Horton D.L."/>
            <person name="Alikhan N.F."/>
            <person name="Baker D."/>
            <person name="Gharbi K."/>
            <person name="Hall N."/>
            <person name="Watson M."/>
            <person name="Adriaenssens E.M."/>
            <person name="Foster-Nyarko E."/>
            <person name="Jarju S."/>
            <person name="Secka A."/>
            <person name="Antonio M."/>
            <person name="Oren A."/>
            <person name="Chaudhuri R.R."/>
            <person name="La Ragione R."/>
            <person name="Hildebrand F."/>
            <person name="Pallen M.J."/>
        </authorList>
    </citation>
    <scope>NUCLEOTIDE SEQUENCE</scope>
    <source>
        <strain evidence="3">CHK193-4272</strain>
    </source>
</reference>
<gene>
    <name evidence="3" type="ORF">H9746_05520</name>
</gene>
<reference evidence="3" key="2">
    <citation type="submission" date="2021-04" db="EMBL/GenBank/DDBJ databases">
        <authorList>
            <person name="Gilroy R."/>
        </authorList>
    </citation>
    <scope>NUCLEOTIDE SEQUENCE</scope>
    <source>
        <strain evidence="3">CHK193-4272</strain>
    </source>
</reference>
<feature type="compositionally biased region" description="Basic and acidic residues" evidence="1">
    <location>
        <begin position="112"/>
        <end position="122"/>
    </location>
</feature>
<evidence type="ECO:0000313" key="3">
    <source>
        <dbReference type="EMBL" id="HIV62280.1"/>
    </source>
</evidence>
<dbReference type="AlphaFoldDB" id="A0A9D1TIS6"/>
<sequence length="129" mass="14152">MANDAALGLLGLSRKAGRLALGEDQVYEMVQTGKCRAIFMAKDIGDATRRKIMRHDEKVPVFTLETERMDLGYAIGMNGCAVCAVNDIGMANAIADKLKSTSDKNAMAAQRVLEKKTRMDSRKGKKKKK</sequence>
<dbReference type="EMBL" id="DXIE01000032">
    <property type="protein sequence ID" value="HIV62280.1"/>
    <property type="molecule type" value="Genomic_DNA"/>
</dbReference>
<proteinExistence type="predicted"/>
<dbReference type="SUPFAM" id="SSF55315">
    <property type="entry name" value="L30e-like"/>
    <property type="match status" value="1"/>
</dbReference>
<evidence type="ECO:0000313" key="4">
    <source>
        <dbReference type="Proteomes" id="UP000886808"/>
    </source>
</evidence>
<dbReference type="Gene3D" id="3.30.1330.30">
    <property type="match status" value="1"/>
</dbReference>
<feature type="domain" description="Ribosomal protein eL8/eL30/eS12/Gadd45" evidence="2">
    <location>
        <begin position="7"/>
        <end position="90"/>
    </location>
</feature>
<dbReference type="InterPro" id="IPR004038">
    <property type="entry name" value="Ribosomal_eL8/eL30/eS12/Gad45"/>
</dbReference>
<dbReference type="InterPro" id="IPR029064">
    <property type="entry name" value="Ribosomal_eL30-like_sf"/>
</dbReference>
<feature type="region of interest" description="Disordered" evidence="1">
    <location>
        <begin position="104"/>
        <end position="129"/>
    </location>
</feature>